<proteinExistence type="inferred from homology"/>
<dbReference type="InterPro" id="IPR057226">
    <property type="entry name" value="DUF7904"/>
</dbReference>
<dbReference type="InterPro" id="IPR029006">
    <property type="entry name" value="ADF-H/Gelsolin-like_dom_sf"/>
</dbReference>
<evidence type="ECO:0000259" key="3">
    <source>
        <dbReference type="PROSITE" id="PS51089"/>
    </source>
</evidence>
<dbReference type="PANTHER" id="PTHR11977:SF57">
    <property type="entry name" value="VILLIN-LIKE PROTEIN QUAIL"/>
    <property type="match status" value="1"/>
</dbReference>
<accession>A0ABD2X6D9</accession>
<feature type="domain" description="HP" evidence="3">
    <location>
        <begin position="799"/>
        <end position="864"/>
    </location>
</feature>
<keyword evidence="5" id="KW-1185">Reference proteome</keyword>
<comment type="caution">
    <text evidence="4">The sequence shown here is derived from an EMBL/GenBank/DDBJ whole genome shotgun (WGS) entry which is preliminary data.</text>
</comment>
<dbReference type="InterPro" id="IPR003128">
    <property type="entry name" value="Villin_headpiece"/>
</dbReference>
<dbReference type="PANTHER" id="PTHR11977">
    <property type="entry name" value="VILLIN"/>
    <property type="match status" value="1"/>
</dbReference>
<dbReference type="Gene3D" id="3.40.20.10">
    <property type="entry name" value="Severin"/>
    <property type="match status" value="6"/>
</dbReference>
<dbReference type="Pfam" id="PF02209">
    <property type="entry name" value="VHP"/>
    <property type="match status" value="1"/>
</dbReference>
<comment type="similarity">
    <text evidence="1">Belongs to the villin/gelsolin family.</text>
</comment>
<name>A0ABD2X6D9_9HYME</name>
<gene>
    <name evidence="4" type="ORF">TKK_006343</name>
</gene>
<feature type="region of interest" description="Disordered" evidence="2">
    <location>
        <begin position="392"/>
        <end position="413"/>
    </location>
</feature>
<dbReference type="SMART" id="SM00262">
    <property type="entry name" value="GEL"/>
    <property type="match status" value="6"/>
</dbReference>
<dbReference type="InterPro" id="IPR007123">
    <property type="entry name" value="Gelsolin-like_dom"/>
</dbReference>
<reference evidence="4 5" key="1">
    <citation type="journal article" date="2024" name="bioRxiv">
        <title>A reference genome for Trichogramma kaykai: A tiny desert-dwelling parasitoid wasp with competing sex-ratio distorters.</title>
        <authorList>
            <person name="Culotta J."/>
            <person name="Lindsey A.R."/>
        </authorList>
    </citation>
    <scope>NUCLEOTIDE SEQUENCE [LARGE SCALE GENOMIC DNA]</scope>
    <source>
        <strain evidence="4 5">KSX58</strain>
    </source>
</reference>
<evidence type="ECO:0000256" key="1">
    <source>
        <dbReference type="ARBA" id="ARBA00008418"/>
    </source>
</evidence>
<organism evidence="4 5">
    <name type="scientific">Trichogramma kaykai</name>
    <dbReference type="NCBI Taxonomy" id="54128"/>
    <lineage>
        <taxon>Eukaryota</taxon>
        <taxon>Metazoa</taxon>
        <taxon>Ecdysozoa</taxon>
        <taxon>Arthropoda</taxon>
        <taxon>Hexapoda</taxon>
        <taxon>Insecta</taxon>
        <taxon>Pterygota</taxon>
        <taxon>Neoptera</taxon>
        <taxon>Endopterygota</taxon>
        <taxon>Hymenoptera</taxon>
        <taxon>Apocrita</taxon>
        <taxon>Proctotrupomorpha</taxon>
        <taxon>Chalcidoidea</taxon>
        <taxon>Trichogrammatidae</taxon>
        <taxon>Trichogramma</taxon>
    </lineage>
</organism>
<dbReference type="InterPro" id="IPR007122">
    <property type="entry name" value="Villin/Gelsolin"/>
</dbReference>
<dbReference type="InterPro" id="IPR036886">
    <property type="entry name" value="Villin_headpiece_dom_sf"/>
</dbReference>
<evidence type="ECO:0000313" key="4">
    <source>
        <dbReference type="EMBL" id="KAL3400490.1"/>
    </source>
</evidence>
<sequence>MGFLKRDDASTCSEESASDIFKSIPKGRTAFCIWKIEPTKTILLGRAKLGTFLTDSAYLIYAVSTKDGPLPYPGMPAKDLKDCQSLRAIHFWVGKDCEGDTSGAAALRAVELDSQLACTGNNNNNNNNDRSAQSTAADGAHLLMREAQGRESPRFLGYFRHREFLAVEFSSPDGVGGGSCSRLHRVSGTSIAVLTELRPVDWASFSSHDVILLDVPSRSVIFLWLGSSCEPLHKRHAARLLDELLKLKQLNQPRVFVLEDGYEQTLQLEARRIFDEILEPARRYVSPEPVQQKALPSANLKLYKCSDQVGKYKVAEVKSGPVSRNELESDSVFLLERGEAGVWAWVGRLAKPKERLEAVRNARGFVKKKGYSPSVPVARALEGHEPAELRSWLRMQPSSSSNDKSRTSQQRRRPLVLPASFDPDYMAERPRMAAECQLVDDGTSQERSLWVAEGKTGLGLVAHDRAIFYAESCYVLRYKYGYGRRARTIIYCWEGAQSSCTDREAALEAACLLAEQDSAQLVRTAQGQEPAHLLQIFAGKLIILSGHRSNNPPKKYLVRVYGSTPYTSKAVERPLRASSLDSGGVFILFSASFGGGGGGCVWCGSRSTGDAREASRRLAPANAPLVREGSEEPEFWAQLGGTKASPAGIGMTMDCLEYQEEPELEPHLYHLRVEKDVFVGEEILGFGQAQLLPEAAWLLEAANCVWVWIGDLAAPKPLKEYVEEAKIYLYTHPAARDRNTVISVVRQGLEPPTFIGLFDNWNHNLLRDYRSFESLQSNYQEQDPTIVNDIMSIKLESDFSNYVKYPMKILKSDPDKLPTGVDVSRKEMHLTFDDFRSVFKMEPTEFEKLPAWRRQRLKQTAGLF</sequence>
<evidence type="ECO:0000256" key="2">
    <source>
        <dbReference type="SAM" id="MobiDB-lite"/>
    </source>
</evidence>
<dbReference type="Pfam" id="PF25480">
    <property type="entry name" value="DUF7904"/>
    <property type="match status" value="1"/>
</dbReference>
<evidence type="ECO:0000313" key="5">
    <source>
        <dbReference type="Proteomes" id="UP001627154"/>
    </source>
</evidence>
<dbReference type="Pfam" id="PF00626">
    <property type="entry name" value="Gelsolin"/>
    <property type="match status" value="2"/>
</dbReference>
<dbReference type="Proteomes" id="UP001627154">
    <property type="component" value="Unassembled WGS sequence"/>
</dbReference>
<protein>
    <recommendedName>
        <fullName evidence="3">HP domain-containing protein</fullName>
    </recommendedName>
</protein>
<dbReference type="AlphaFoldDB" id="A0ABD2X6D9"/>
<dbReference type="SUPFAM" id="SSF55753">
    <property type="entry name" value="Actin depolymerizing proteins"/>
    <property type="match status" value="6"/>
</dbReference>
<dbReference type="SMART" id="SM00153">
    <property type="entry name" value="VHP"/>
    <property type="match status" value="1"/>
</dbReference>
<dbReference type="Gene3D" id="1.10.950.10">
    <property type="entry name" value="Villin headpiece domain"/>
    <property type="match status" value="1"/>
</dbReference>
<dbReference type="PROSITE" id="PS51089">
    <property type="entry name" value="HP"/>
    <property type="match status" value="1"/>
</dbReference>
<dbReference type="SUPFAM" id="SSF47050">
    <property type="entry name" value="VHP, Villin headpiece domain"/>
    <property type="match status" value="1"/>
</dbReference>
<dbReference type="PRINTS" id="PR00597">
    <property type="entry name" value="GELSOLIN"/>
</dbReference>
<dbReference type="EMBL" id="JBJJXI010000051">
    <property type="protein sequence ID" value="KAL3400490.1"/>
    <property type="molecule type" value="Genomic_DNA"/>
</dbReference>